<gene>
    <name evidence="1" type="ORF">PIIN_02725</name>
</gene>
<dbReference type="InParanoid" id="G4TC22"/>
<comment type="caution">
    <text evidence="1">The sequence shown here is derived from an EMBL/GenBank/DDBJ whole genome shotgun (WGS) entry which is preliminary data.</text>
</comment>
<evidence type="ECO:0000313" key="2">
    <source>
        <dbReference type="Proteomes" id="UP000007148"/>
    </source>
</evidence>
<organism evidence="1 2">
    <name type="scientific">Serendipita indica (strain DSM 11827)</name>
    <name type="common">Root endophyte fungus</name>
    <name type="synonym">Piriformospora indica</name>
    <dbReference type="NCBI Taxonomy" id="1109443"/>
    <lineage>
        <taxon>Eukaryota</taxon>
        <taxon>Fungi</taxon>
        <taxon>Dikarya</taxon>
        <taxon>Basidiomycota</taxon>
        <taxon>Agaricomycotina</taxon>
        <taxon>Agaricomycetes</taxon>
        <taxon>Sebacinales</taxon>
        <taxon>Serendipitaceae</taxon>
        <taxon>Serendipita</taxon>
    </lineage>
</organism>
<name>G4TC22_SERID</name>
<dbReference type="Proteomes" id="UP000007148">
    <property type="component" value="Unassembled WGS sequence"/>
</dbReference>
<evidence type="ECO:0000313" key="1">
    <source>
        <dbReference type="EMBL" id="CCA68865.1"/>
    </source>
</evidence>
<dbReference type="EMBL" id="CAFZ01000042">
    <property type="protein sequence ID" value="CCA68865.1"/>
    <property type="molecule type" value="Genomic_DNA"/>
</dbReference>
<reference evidence="1 2" key="1">
    <citation type="journal article" date="2011" name="PLoS Pathog.">
        <title>Endophytic Life Strategies Decoded by Genome and Transcriptome Analyses of the Mutualistic Root Symbiont Piriformospora indica.</title>
        <authorList>
            <person name="Zuccaro A."/>
            <person name="Lahrmann U."/>
            <person name="Guldener U."/>
            <person name="Langen G."/>
            <person name="Pfiffi S."/>
            <person name="Biedenkopf D."/>
            <person name="Wong P."/>
            <person name="Samans B."/>
            <person name="Grimm C."/>
            <person name="Basiewicz M."/>
            <person name="Murat C."/>
            <person name="Martin F."/>
            <person name="Kogel K.H."/>
        </authorList>
    </citation>
    <scope>NUCLEOTIDE SEQUENCE [LARGE SCALE GENOMIC DNA]</scope>
    <source>
        <strain evidence="1 2">DSM 11827</strain>
    </source>
</reference>
<proteinExistence type="predicted"/>
<sequence length="117" mass="12454">MATSMQTGVKELASGKVKPSTLFSYIESPGDRYQLLSISGELLRQVEYTGDRRKCKCAGHPVVQQVSGGGLGDAGDVYWDVAIIISGGALQSLYGDACWNIMTMDPGEGGKWLHGNA</sequence>
<protein>
    <submittedName>
        <fullName evidence="1">Uncharacterized protein</fullName>
    </submittedName>
</protein>
<dbReference type="AlphaFoldDB" id="G4TC22"/>
<dbReference type="HOGENOM" id="CLU_2085703_0_0_1"/>
<keyword evidence="2" id="KW-1185">Reference proteome</keyword>
<accession>G4TC22</accession>